<dbReference type="Pfam" id="PF01055">
    <property type="entry name" value="Glyco_hydro_31_2nd"/>
    <property type="match status" value="1"/>
</dbReference>
<evidence type="ECO:0000256" key="1">
    <source>
        <dbReference type="ARBA" id="ARBA00007806"/>
    </source>
</evidence>
<dbReference type="Gene3D" id="2.60.40.1760">
    <property type="entry name" value="glycosyl hydrolase (family 31)"/>
    <property type="match status" value="1"/>
</dbReference>
<dbReference type="InterPro" id="IPR011013">
    <property type="entry name" value="Gal_mutarotase_sf_dom"/>
</dbReference>
<evidence type="ECO:0000313" key="7">
    <source>
        <dbReference type="Proteomes" id="UP000198976"/>
    </source>
</evidence>
<dbReference type="Gene3D" id="3.20.20.80">
    <property type="entry name" value="Glycosidases"/>
    <property type="match status" value="1"/>
</dbReference>
<feature type="domain" description="Glycosyl hydrolase family 31 C-terminal" evidence="5">
    <location>
        <begin position="582"/>
        <end position="666"/>
    </location>
</feature>
<dbReference type="PANTHER" id="PTHR43863:SF2">
    <property type="entry name" value="MALTASE-GLUCOAMYLASE"/>
    <property type="match status" value="1"/>
</dbReference>
<feature type="domain" description="Glycoside hydrolase family 31 N-terminal" evidence="4">
    <location>
        <begin position="21"/>
        <end position="192"/>
    </location>
</feature>
<dbReference type="Gene3D" id="2.60.40.1180">
    <property type="entry name" value="Golgi alpha-mannosidase II"/>
    <property type="match status" value="1"/>
</dbReference>
<accession>A0ABY0V4T8</accession>
<gene>
    <name evidence="6" type="ORF">SAMN04489714_0042</name>
</gene>
<dbReference type="InterPro" id="IPR025887">
    <property type="entry name" value="Glyco_hydro_31_N_dom"/>
</dbReference>
<comment type="similarity">
    <text evidence="1 2">Belongs to the glycosyl hydrolase 31 family.</text>
</comment>
<feature type="domain" description="Glycoside hydrolase family 31 TIM barrel" evidence="3">
    <location>
        <begin position="237"/>
        <end position="571"/>
    </location>
</feature>
<dbReference type="Pfam" id="PF13802">
    <property type="entry name" value="Gal_mutarotas_2"/>
    <property type="match status" value="1"/>
</dbReference>
<name>A0ABY0V4T8_9ACTO</name>
<keyword evidence="2" id="KW-0378">Hydrolase</keyword>
<dbReference type="InterPro" id="IPR051816">
    <property type="entry name" value="Glycosyl_Hydrolase_31"/>
</dbReference>
<evidence type="ECO:0000259" key="5">
    <source>
        <dbReference type="Pfam" id="PF21365"/>
    </source>
</evidence>
<dbReference type="EMBL" id="LT629792">
    <property type="protein sequence ID" value="SDT85421.1"/>
    <property type="molecule type" value="Genomic_DNA"/>
</dbReference>
<dbReference type="InterPro" id="IPR017853">
    <property type="entry name" value="GH"/>
</dbReference>
<dbReference type="SUPFAM" id="SSF74650">
    <property type="entry name" value="Galactose mutarotase-like"/>
    <property type="match status" value="1"/>
</dbReference>
<reference evidence="6 7" key="1">
    <citation type="submission" date="2016-10" db="EMBL/GenBank/DDBJ databases">
        <authorList>
            <person name="Varghese N."/>
            <person name="Submissions S."/>
        </authorList>
    </citation>
    <scope>NUCLEOTIDE SEQUENCE [LARGE SCALE GENOMIC DNA]</scope>
    <source>
        <strain evidence="6 7">DSM 9169</strain>
    </source>
</reference>
<evidence type="ECO:0000256" key="2">
    <source>
        <dbReference type="RuleBase" id="RU361185"/>
    </source>
</evidence>
<dbReference type="Pfam" id="PF21365">
    <property type="entry name" value="Glyco_hydro_31_3rd"/>
    <property type="match status" value="1"/>
</dbReference>
<keyword evidence="7" id="KW-1185">Reference proteome</keyword>
<dbReference type="SUPFAM" id="SSF51445">
    <property type="entry name" value="(Trans)glycosidases"/>
    <property type="match status" value="1"/>
</dbReference>
<proteinExistence type="inferred from homology"/>
<dbReference type="SUPFAM" id="SSF51011">
    <property type="entry name" value="Glycosyl hydrolase domain"/>
    <property type="match status" value="1"/>
</dbReference>
<protein>
    <submittedName>
        <fullName evidence="6">Alpha-D-xyloside xylohydrolase</fullName>
    </submittedName>
</protein>
<organism evidence="6 7">
    <name type="scientific">Schaalia radingae</name>
    <dbReference type="NCBI Taxonomy" id="131110"/>
    <lineage>
        <taxon>Bacteria</taxon>
        <taxon>Bacillati</taxon>
        <taxon>Actinomycetota</taxon>
        <taxon>Actinomycetes</taxon>
        <taxon>Actinomycetales</taxon>
        <taxon>Actinomycetaceae</taxon>
        <taxon>Schaalia</taxon>
    </lineage>
</organism>
<dbReference type="CDD" id="cd06591">
    <property type="entry name" value="GH31_xylosidase_XylS"/>
    <property type="match status" value="1"/>
</dbReference>
<evidence type="ECO:0000259" key="3">
    <source>
        <dbReference type="Pfam" id="PF01055"/>
    </source>
</evidence>
<sequence length="675" mass="76313">MQQAFEKDGLGLRWRGDGTTLSVQPWGKDAVRVRSRLMADVIESNWALLDQPEDQESSVELKGDEAVLEVGSLRVILRQTAMCDGKVGYETFHCSISFEKTDGTPLLRERDRGGSLDLKARDLRPVLGGDISLTMSFESPEEEHLWGMGQYQEGIGDLKGSTLELAHRNSQASVPFVISSKGYGFLWHNPAIGQVSFSSNVTQWSAERCDQLDYWITAGDSPREISKAYAAATGFAPMMPEHGLGFWQCKLRYWNQEQLLEVAREHKRRGLPLDVIVIDFFHWPHMGDYRFEEEFWPDPQAMVDELHSMGVELMVSVWTQVAHASENWDELKKNNLLARAERGLDVHMAFQGPSAFIDMTNPEARKFIWEKCKENYGKYGIKIFWLDEAEPEYGAYDFDNYRYNAGPNVKVGNIYPQNYAKAFYDGLVESGTDDVVNLLRCAWAGSQRYGALVWSGDISSTWKDLRCQVAAGIHMGAAGIPWWTTDIGGFHDGVITDPKFKELLIRWFQFGAFCPVMRLHGDRRPVEEVSAKDGSYRLPSGAENELWSFGDDVYAVLEKYIHLREKLRDYMRDVMLEAHEEGQPVMRGLFQEFPLDEKCWSISDQYLLGGDILVAPVLEAAATSRSVYLPAGASWTDASTGDKHEGGQSIDVECPLDKIPVFLRDDTHSELVGMI</sequence>
<evidence type="ECO:0000313" key="6">
    <source>
        <dbReference type="EMBL" id="SDT85421.1"/>
    </source>
</evidence>
<dbReference type="CDD" id="cd14752">
    <property type="entry name" value="GH31_N"/>
    <property type="match status" value="1"/>
</dbReference>
<dbReference type="PANTHER" id="PTHR43863">
    <property type="entry name" value="HYDROLASE, PUTATIVE (AFU_ORTHOLOGUE AFUA_1G03140)-RELATED"/>
    <property type="match status" value="1"/>
</dbReference>
<evidence type="ECO:0000259" key="4">
    <source>
        <dbReference type="Pfam" id="PF13802"/>
    </source>
</evidence>
<dbReference type="Proteomes" id="UP000198976">
    <property type="component" value="Chromosome I"/>
</dbReference>
<dbReference type="RefSeq" id="WP_058237622.1">
    <property type="nucleotide sequence ID" value="NZ_LT629792.1"/>
</dbReference>
<dbReference type="InterPro" id="IPR013780">
    <property type="entry name" value="Glyco_hydro_b"/>
</dbReference>
<dbReference type="InterPro" id="IPR000322">
    <property type="entry name" value="Glyco_hydro_31_TIM"/>
</dbReference>
<keyword evidence="2" id="KW-0326">Glycosidase</keyword>
<dbReference type="InterPro" id="IPR048395">
    <property type="entry name" value="Glyco_hydro_31_C"/>
</dbReference>